<evidence type="ECO:0000313" key="2">
    <source>
        <dbReference type="EMBL" id="KAJ9145219.1"/>
    </source>
</evidence>
<feature type="compositionally biased region" description="Basic and acidic residues" evidence="1">
    <location>
        <begin position="40"/>
        <end position="54"/>
    </location>
</feature>
<organism evidence="2 3">
    <name type="scientific">Coniochaeta hoffmannii</name>
    <dbReference type="NCBI Taxonomy" id="91930"/>
    <lineage>
        <taxon>Eukaryota</taxon>
        <taxon>Fungi</taxon>
        <taxon>Dikarya</taxon>
        <taxon>Ascomycota</taxon>
        <taxon>Pezizomycotina</taxon>
        <taxon>Sordariomycetes</taxon>
        <taxon>Sordariomycetidae</taxon>
        <taxon>Coniochaetales</taxon>
        <taxon>Coniochaetaceae</taxon>
        <taxon>Coniochaeta</taxon>
    </lineage>
</organism>
<dbReference type="AlphaFoldDB" id="A0AA38RSK7"/>
<reference evidence="2" key="1">
    <citation type="submission" date="2022-07" db="EMBL/GenBank/DDBJ databases">
        <title>Fungi with potential for degradation of polypropylene.</title>
        <authorList>
            <person name="Gostincar C."/>
        </authorList>
    </citation>
    <scope>NUCLEOTIDE SEQUENCE</scope>
    <source>
        <strain evidence="2">EXF-13287</strain>
    </source>
</reference>
<feature type="compositionally biased region" description="Basic residues" evidence="1">
    <location>
        <begin position="308"/>
        <end position="317"/>
    </location>
</feature>
<evidence type="ECO:0008006" key="4">
    <source>
        <dbReference type="Google" id="ProtNLM"/>
    </source>
</evidence>
<feature type="compositionally biased region" description="Polar residues" evidence="1">
    <location>
        <begin position="113"/>
        <end position="123"/>
    </location>
</feature>
<dbReference type="EMBL" id="JANBVN010000092">
    <property type="protein sequence ID" value="KAJ9145219.1"/>
    <property type="molecule type" value="Genomic_DNA"/>
</dbReference>
<feature type="compositionally biased region" description="Basic and acidic residues" evidence="1">
    <location>
        <begin position="292"/>
        <end position="307"/>
    </location>
</feature>
<feature type="compositionally biased region" description="Basic and acidic residues" evidence="1">
    <location>
        <begin position="174"/>
        <end position="183"/>
    </location>
</feature>
<feature type="region of interest" description="Disordered" evidence="1">
    <location>
        <begin position="24"/>
        <end position="411"/>
    </location>
</feature>
<gene>
    <name evidence="2" type="ORF">NKR19_g6148</name>
</gene>
<name>A0AA38RSK7_9PEZI</name>
<sequence length="536" mass="58731">MANVTLDSQTFFTFPLAADRKSASPNFWARDRAAPAATSKRLEIPQHDTDDRQRGAGGASQDDALLISSDDEFKYDDQDGGSTSDISFTPTEELLRAVEDAGPGSVAGVDRSFSVSPGASGNSDAEEPSATEGSNPDDEVTSSQQPQTFHPQRSLAAPSAPALPRPSSASPGHLRVEQEDRQHLAGSASCEAEQASVPEDTTCAKPHGGISRASPPGVEAQHTSSPSRLSGPSPPQLEEGTDQERTLRSDSGGESDSHDEDGPPLAKPQFGGRRTMIGHGADRSLNNSRVDPNYRDEVVQHSDGLDSRRRHLYRRRRNNSEDEEVYHPPRASERDQDEEDDDICPPQRKRFKASSPRQSIFGTSTGRRTRSNGGTSGPPQVQTSAPGWKRSGRRSVPSPPSFQGSSDDEVSVQVPMAQFEEWPLEDVVLKRVTANGLATFQLQFAWDSCANHRRNNDPTSRRLQNQSPVKRRASTKRGVSTRARFTPEEDHLLVELKNQGLPWQDIHKRFTDAFPQRERRVGSLQVRYCTKLKGGD</sequence>
<protein>
    <recommendedName>
        <fullName evidence="4">Myb-like domain-containing protein</fullName>
    </recommendedName>
</protein>
<evidence type="ECO:0000313" key="3">
    <source>
        <dbReference type="Proteomes" id="UP001174691"/>
    </source>
</evidence>
<feature type="compositionally biased region" description="Basic and acidic residues" evidence="1">
    <location>
        <begin position="325"/>
        <end position="334"/>
    </location>
</feature>
<comment type="caution">
    <text evidence="2">The sequence shown here is derived from an EMBL/GenBank/DDBJ whole genome shotgun (WGS) entry which is preliminary data.</text>
</comment>
<evidence type="ECO:0000256" key="1">
    <source>
        <dbReference type="SAM" id="MobiDB-lite"/>
    </source>
</evidence>
<proteinExistence type="predicted"/>
<accession>A0AA38RSK7</accession>
<feature type="compositionally biased region" description="Low complexity" evidence="1">
    <location>
        <begin position="153"/>
        <end position="171"/>
    </location>
</feature>
<feature type="compositionally biased region" description="Polar residues" evidence="1">
    <location>
        <begin position="141"/>
        <end position="151"/>
    </location>
</feature>
<keyword evidence="3" id="KW-1185">Reference proteome</keyword>
<feature type="compositionally biased region" description="Polar residues" evidence="1">
    <location>
        <begin position="80"/>
        <end position="90"/>
    </location>
</feature>
<feature type="region of interest" description="Disordered" evidence="1">
    <location>
        <begin position="452"/>
        <end position="480"/>
    </location>
</feature>
<dbReference type="Proteomes" id="UP001174691">
    <property type="component" value="Unassembled WGS sequence"/>
</dbReference>
<feature type="compositionally biased region" description="Acidic residues" evidence="1">
    <location>
        <begin position="124"/>
        <end position="140"/>
    </location>
</feature>